<protein>
    <submittedName>
        <fullName evidence="1">Uncharacterized protein</fullName>
    </submittedName>
</protein>
<reference evidence="1" key="3">
    <citation type="submission" date="2025-09" db="UniProtKB">
        <authorList>
            <consortium name="Ensembl"/>
        </authorList>
    </citation>
    <scope>IDENTIFICATION</scope>
</reference>
<dbReference type="Ensembl" id="ENSDCDT00010060909.1">
    <property type="protein sequence ID" value="ENSDCDP00010050486.1"/>
    <property type="gene ID" value="ENSDCDG00010029934.1"/>
</dbReference>
<dbReference type="Proteomes" id="UP000694580">
    <property type="component" value="Chromosome 9"/>
</dbReference>
<name>A0AAY4E0Y0_9TELE</name>
<accession>A0AAY4E0Y0</accession>
<reference evidence="1" key="2">
    <citation type="submission" date="2025-08" db="UniProtKB">
        <authorList>
            <consortium name="Ensembl"/>
        </authorList>
    </citation>
    <scope>IDENTIFICATION</scope>
</reference>
<proteinExistence type="predicted"/>
<keyword evidence="2" id="KW-1185">Reference proteome</keyword>
<organism evidence="1 2">
    <name type="scientific">Denticeps clupeoides</name>
    <name type="common">denticle herring</name>
    <dbReference type="NCBI Taxonomy" id="299321"/>
    <lineage>
        <taxon>Eukaryota</taxon>
        <taxon>Metazoa</taxon>
        <taxon>Chordata</taxon>
        <taxon>Craniata</taxon>
        <taxon>Vertebrata</taxon>
        <taxon>Euteleostomi</taxon>
        <taxon>Actinopterygii</taxon>
        <taxon>Neopterygii</taxon>
        <taxon>Teleostei</taxon>
        <taxon>Clupei</taxon>
        <taxon>Clupeiformes</taxon>
        <taxon>Denticipitoidei</taxon>
        <taxon>Denticipitidae</taxon>
        <taxon>Denticeps</taxon>
    </lineage>
</organism>
<evidence type="ECO:0000313" key="1">
    <source>
        <dbReference type="Ensembl" id="ENSDCDP00010050486.1"/>
    </source>
</evidence>
<dbReference type="AlphaFoldDB" id="A0AAY4E0Y0"/>
<sequence>MLEVEMLSFLQSDEELGAVCVPATVCHGEEAGPSVFHFKVFIFKFPSINGPPSSAILLCDESTHLTHIIRNDPVENVVAVSKASLSSTEDPEGLVVSSDVEEHQRWAAMTGFAQRDLAGTGTLYRSVSFHQSE</sequence>
<reference evidence="1 2" key="1">
    <citation type="submission" date="2020-06" db="EMBL/GenBank/DDBJ databases">
        <authorList>
            <consortium name="Wellcome Sanger Institute Data Sharing"/>
        </authorList>
    </citation>
    <scope>NUCLEOTIDE SEQUENCE [LARGE SCALE GENOMIC DNA]</scope>
</reference>
<evidence type="ECO:0000313" key="2">
    <source>
        <dbReference type="Proteomes" id="UP000694580"/>
    </source>
</evidence>